<dbReference type="SUPFAM" id="SSF54534">
    <property type="entry name" value="FKBP-like"/>
    <property type="match status" value="1"/>
</dbReference>
<sequence length="730" mass="82551">MSEASDSEISDITEINSDDELPSDSVGDCSVISVKGVLKEIISCGTGYEKPSIGDEIIIEFESLQNTDPSSDNTNCLRTSPENGRLKLILGDHSKEDYDSTGKREIPWGVEMALRKMLKGERSKILIKKGSLFSKPRNQNGKTLENSILQVDYKNYNNRSRKLINLIKKESEEFDAFIITLYDFFHIDLICEGVGKKVWRKGATLKSPRKKDTVGLLVSQLKFERVLDNFAISPEIGDITSGLEWEKLSLSLDNPSELQESVSRICGENTIPVCDFVSCITSMRLGEISEFRFNYSKSRSSNLLICLTGLFWEKSIQIKPPFNKDIKNKTVTLSSFEGETLCQASPTAEGGRLLTKRISSLNLEYNTRLEIRLENLALVDHKGQGRRVEMSLPLKSTENLKSVTLQITPGFYNLPVWLEQSIVYCFLGGKYHLKVPLSIFLLLPPSQALVDSKSEIQEKTNSVIIHPSNCTSTSDINANCNSVGKLHAIWEAGKFIKELESLGYNMSEDVEENCSAMMELDLSICTLDVVENYIPFCQSTAEKEFEYYYYLGNVMSSYSDLVYKSTWSMLALDIFDKFLFAATLLPFYSKLFDYKKYASSANWNLVRKENVHNAVNSKPKYDQTQKLTVLKCDSLSEGCEKDQTTDFVLVSQDLIDCLGREERESLRSLINVINIILRTYFEIRQYEKYYNVLGKYKFLTEFKPSHSSPSRLSASKNGGNLSCGVNCEEL</sequence>
<dbReference type="EMBL" id="JAPCXB010000031">
    <property type="protein sequence ID" value="KAJ1613677.1"/>
    <property type="molecule type" value="Genomic_DNA"/>
</dbReference>
<reference evidence="2" key="1">
    <citation type="submission" date="2022-10" db="EMBL/GenBank/DDBJ databases">
        <title>Adaptive evolution leads to modifications in subtelomeric GC content in a zoonotic Cryptosporidium species.</title>
        <authorList>
            <person name="Li J."/>
            <person name="Feng Y."/>
            <person name="Xiao L."/>
        </authorList>
    </citation>
    <scope>NUCLEOTIDE SEQUENCE</scope>
    <source>
        <strain evidence="2">25894</strain>
    </source>
</reference>
<organism evidence="2 3">
    <name type="scientific">Cryptosporidium canis</name>
    <dbReference type="NCBI Taxonomy" id="195482"/>
    <lineage>
        <taxon>Eukaryota</taxon>
        <taxon>Sar</taxon>
        <taxon>Alveolata</taxon>
        <taxon>Apicomplexa</taxon>
        <taxon>Conoidasida</taxon>
        <taxon>Coccidia</taxon>
        <taxon>Eucoccidiorida</taxon>
        <taxon>Eimeriorina</taxon>
        <taxon>Cryptosporidiidae</taxon>
        <taxon>Cryptosporidium</taxon>
    </lineage>
</organism>
<evidence type="ECO:0000313" key="2">
    <source>
        <dbReference type="EMBL" id="KAJ1613677.1"/>
    </source>
</evidence>
<name>A0ABQ8P9P3_9CRYT</name>
<dbReference type="Gene3D" id="3.10.50.40">
    <property type="match status" value="1"/>
</dbReference>
<protein>
    <recommendedName>
        <fullName evidence="4">Peptidylprolyl isomerase</fullName>
    </recommendedName>
</protein>
<feature type="region of interest" description="Disordered" evidence="1">
    <location>
        <begin position="1"/>
        <end position="23"/>
    </location>
</feature>
<dbReference type="Proteomes" id="UP001071777">
    <property type="component" value="Unassembled WGS sequence"/>
</dbReference>
<accession>A0ABQ8P9P3</accession>
<evidence type="ECO:0008006" key="4">
    <source>
        <dbReference type="Google" id="ProtNLM"/>
    </source>
</evidence>
<evidence type="ECO:0000256" key="1">
    <source>
        <dbReference type="SAM" id="MobiDB-lite"/>
    </source>
</evidence>
<comment type="caution">
    <text evidence="2">The sequence shown here is derived from an EMBL/GenBank/DDBJ whole genome shotgun (WGS) entry which is preliminary data.</text>
</comment>
<keyword evidence="3" id="KW-1185">Reference proteome</keyword>
<proteinExistence type="predicted"/>
<gene>
    <name evidence="2" type="ORF">OJ252_901</name>
</gene>
<feature type="compositionally biased region" description="Acidic residues" evidence="1">
    <location>
        <begin position="1"/>
        <end position="22"/>
    </location>
</feature>
<evidence type="ECO:0000313" key="3">
    <source>
        <dbReference type="Proteomes" id="UP001071777"/>
    </source>
</evidence>
<dbReference type="InterPro" id="IPR046357">
    <property type="entry name" value="PPIase_dom_sf"/>
</dbReference>